<dbReference type="InterPro" id="IPR052726">
    <property type="entry name" value="Phage_Baseplate_Hub"/>
</dbReference>
<feature type="domain" description="Baseplate protein J-like barrel" evidence="1">
    <location>
        <begin position="93"/>
        <end position="179"/>
    </location>
</feature>
<evidence type="ECO:0000313" key="4">
    <source>
        <dbReference type="EMBL" id="TCK64905.1"/>
    </source>
</evidence>
<dbReference type="InterPro" id="IPR058530">
    <property type="entry name" value="Baseplate_J-like_C"/>
</dbReference>
<dbReference type="Proteomes" id="UP000295496">
    <property type="component" value="Unassembled WGS sequence"/>
</dbReference>
<gene>
    <name evidence="4" type="ORF">EV692_2389</name>
</gene>
<comment type="caution">
    <text evidence="4">The sequence shown here is derived from an EMBL/GenBank/DDBJ whole genome shotgun (WGS) entry which is preliminary data.</text>
</comment>
<dbReference type="EMBL" id="SMGJ01000012">
    <property type="protein sequence ID" value="TCK64905.1"/>
    <property type="molecule type" value="Genomic_DNA"/>
</dbReference>
<feature type="domain" description="Baseplate J-like C-terminal" evidence="3">
    <location>
        <begin position="278"/>
        <end position="356"/>
    </location>
</feature>
<evidence type="ECO:0000313" key="5">
    <source>
        <dbReference type="Proteomes" id="UP000295496"/>
    </source>
</evidence>
<dbReference type="PIRSF" id="PIRSF020481">
    <property type="entry name" value="BAP"/>
    <property type="match status" value="1"/>
</dbReference>
<dbReference type="InterPro" id="IPR058531">
    <property type="entry name" value="Baseplate_J_M"/>
</dbReference>
<dbReference type="InterPro" id="IPR006949">
    <property type="entry name" value="Barrel_Baseplate_J-like"/>
</dbReference>
<dbReference type="PANTHER" id="PTHR35862:SF1">
    <property type="entry name" value="FELS-2 PROPHAGE PROTEIN"/>
    <property type="match status" value="1"/>
</dbReference>
<dbReference type="Pfam" id="PF26078">
    <property type="entry name" value="Baseplate_J_M"/>
    <property type="match status" value="1"/>
</dbReference>
<reference evidence="4 5" key="1">
    <citation type="submission" date="2019-03" db="EMBL/GenBank/DDBJ databases">
        <title>Genomic Encyclopedia of Type Strains, Phase IV (KMG-IV): sequencing the most valuable type-strain genomes for metagenomic binning, comparative biology and taxonomic classification.</title>
        <authorList>
            <person name="Goeker M."/>
        </authorList>
    </citation>
    <scope>NUCLEOTIDE SEQUENCE [LARGE SCALE GENOMIC DNA]</scope>
    <source>
        <strain evidence="4 5">DSM 10053</strain>
    </source>
</reference>
<dbReference type="InterPro" id="IPR014507">
    <property type="entry name" value="Baseplate_assembly_J_pred"/>
</dbReference>
<protein>
    <submittedName>
        <fullName evidence="4">Phage-related baseplate assembly protein</fullName>
    </submittedName>
</protein>
<organism evidence="4 5">
    <name type="scientific">Lonepinella koalarum</name>
    <dbReference type="NCBI Taxonomy" id="53417"/>
    <lineage>
        <taxon>Bacteria</taxon>
        <taxon>Pseudomonadati</taxon>
        <taxon>Pseudomonadota</taxon>
        <taxon>Gammaproteobacteria</taxon>
        <taxon>Pasteurellales</taxon>
        <taxon>Pasteurellaceae</taxon>
        <taxon>Lonepinella</taxon>
    </lineage>
</organism>
<evidence type="ECO:0000259" key="2">
    <source>
        <dbReference type="Pfam" id="PF26078"/>
    </source>
</evidence>
<evidence type="ECO:0000259" key="1">
    <source>
        <dbReference type="Pfam" id="PF04865"/>
    </source>
</evidence>
<name>A0A4R1KJH4_9PAST</name>
<dbReference type="PANTHER" id="PTHR35862">
    <property type="entry name" value="FELS-2 PROPHAGE PROTEIN"/>
    <property type="match status" value="1"/>
</dbReference>
<dbReference type="Pfam" id="PF04865">
    <property type="entry name" value="Baseplate_J"/>
    <property type="match status" value="1"/>
</dbReference>
<proteinExistence type="predicted"/>
<accession>A0A4R1KJH4</accession>
<dbReference type="AlphaFoldDB" id="A0A4R1KJH4"/>
<keyword evidence="5" id="KW-1185">Reference proteome</keyword>
<sequence length="366" mass="40445">MTQDEIKIISDDVSQILAESIADYEQRTGKTLQPAHIERSIIQTYAYREQLVRAGINHAFLQTFPQFATGLALDLCGEPMGCYRLTDQAARCTLRFSLEDSHDNVVIPANTQVSASDSLYFSTVAEVVIRSTEQYVDIEAVANLTGLIGNGWQIGQVKTVKTPLDSNVTVQNIDETRGGIDTESDDDYRKRILLAPEAFTTCGSIAAYEYYTRAVSQTIADVAIHTPQGGTVIVTVLTKQGLPTQTLLNQIKDYLSAEKHRPLCDTVQVQAPEKIPFTVEASLDLFTTYAENEVKAKAETALKNYLSGRSQKLGVDIVPLDIQTALKVEGVYNVTLTQPPLTELTEQQWANCENIIIHINEVRKNG</sequence>
<dbReference type="RefSeq" id="WP_132302943.1">
    <property type="nucleotide sequence ID" value="NZ_CP170642.1"/>
</dbReference>
<evidence type="ECO:0000259" key="3">
    <source>
        <dbReference type="Pfam" id="PF26079"/>
    </source>
</evidence>
<dbReference type="Pfam" id="PF26079">
    <property type="entry name" value="Baseplate_J_C"/>
    <property type="match status" value="1"/>
</dbReference>
<feature type="domain" description="Baseplate J-like central" evidence="2">
    <location>
        <begin position="201"/>
        <end position="271"/>
    </location>
</feature>